<dbReference type="EMBL" id="VJMZ01000001">
    <property type="protein sequence ID" value="TRM12140.1"/>
    <property type="molecule type" value="Genomic_DNA"/>
</dbReference>
<keyword evidence="1" id="KW-1133">Transmembrane helix</keyword>
<feature type="transmembrane region" description="Helical" evidence="1">
    <location>
        <begin position="40"/>
        <end position="61"/>
    </location>
</feature>
<evidence type="ECO:0000313" key="2">
    <source>
        <dbReference type="EMBL" id="TRM12140.1"/>
    </source>
</evidence>
<keyword evidence="1" id="KW-0472">Membrane</keyword>
<proteinExistence type="predicted"/>
<evidence type="ECO:0000256" key="1">
    <source>
        <dbReference type="SAM" id="Phobius"/>
    </source>
</evidence>
<sequence>MKNIEWLLAILLIIIGLTCLTVSGTTMLDAESVGTYLTTFIHLCMWMGLPVVIIGIIYMIILKKRDK</sequence>
<dbReference type="Proteomes" id="UP000319280">
    <property type="component" value="Unassembled WGS sequence"/>
</dbReference>
<reference evidence="2 3" key="1">
    <citation type="submission" date="2019-07" db="EMBL/GenBank/DDBJ databases">
        <title>Genomic analysis of Lentibacillus sp. NKC851-2.</title>
        <authorList>
            <person name="Oh Y.J."/>
        </authorList>
    </citation>
    <scope>NUCLEOTIDE SEQUENCE [LARGE SCALE GENOMIC DNA]</scope>
    <source>
        <strain evidence="2 3">NKC851-2</strain>
    </source>
</reference>
<dbReference type="RefSeq" id="WP_142791128.1">
    <property type="nucleotide sequence ID" value="NZ_VJMZ01000001.1"/>
</dbReference>
<evidence type="ECO:0000313" key="3">
    <source>
        <dbReference type="Proteomes" id="UP000319280"/>
    </source>
</evidence>
<comment type="caution">
    <text evidence="2">The sequence shown here is derived from an EMBL/GenBank/DDBJ whole genome shotgun (WGS) entry which is preliminary data.</text>
</comment>
<name>A0A549YJT3_9BACI</name>
<keyword evidence="1" id="KW-0812">Transmembrane</keyword>
<dbReference type="AlphaFoldDB" id="A0A549YJT3"/>
<protein>
    <recommendedName>
        <fullName evidence="4">DUF3955 domain-containing protein</fullName>
    </recommendedName>
</protein>
<gene>
    <name evidence="2" type="ORF">FH966_10835</name>
</gene>
<keyword evidence="3" id="KW-1185">Reference proteome</keyword>
<evidence type="ECO:0008006" key="4">
    <source>
        <dbReference type="Google" id="ProtNLM"/>
    </source>
</evidence>
<organism evidence="2 3">
    <name type="scientific">Lentibacillus cibarius</name>
    <dbReference type="NCBI Taxonomy" id="2583219"/>
    <lineage>
        <taxon>Bacteria</taxon>
        <taxon>Bacillati</taxon>
        <taxon>Bacillota</taxon>
        <taxon>Bacilli</taxon>
        <taxon>Bacillales</taxon>
        <taxon>Bacillaceae</taxon>
        <taxon>Lentibacillus</taxon>
    </lineage>
</organism>
<accession>A0A549YJT3</accession>